<evidence type="ECO:0000313" key="3">
    <source>
        <dbReference type="EMBL" id="CAA7265627.1"/>
    </source>
</evidence>
<proteinExistence type="predicted"/>
<keyword evidence="2" id="KW-0812">Transmembrane</keyword>
<dbReference type="EMBL" id="CACVBS010000050">
    <property type="protein sequence ID" value="CAA7265627.1"/>
    <property type="molecule type" value="Genomic_DNA"/>
</dbReference>
<comment type="caution">
    <text evidence="3">The sequence shown here is derived from an EMBL/GenBank/DDBJ whole genome shotgun (WGS) entry which is preliminary data.</text>
</comment>
<reference evidence="3 4" key="1">
    <citation type="submission" date="2020-01" db="EMBL/GenBank/DDBJ databases">
        <authorList>
            <person name="Gupta K D."/>
        </authorList>
    </citation>
    <scope>NUCLEOTIDE SEQUENCE [LARGE SCALE GENOMIC DNA]</scope>
</reference>
<dbReference type="Gene3D" id="2.60.120.260">
    <property type="entry name" value="Galactose-binding domain-like"/>
    <property type="match status" value="1"/>
</dbReference>
<organism evidence="3 4">
    <name type="scientific">Cyclocybe aegerita</name>
    <name type="common">Black poplar mushroom</name>
    <name type="synonym">Agrocybe aegerita</name>
    <dbReference type="NCBI Taxonomy" id="1973307"/>
    <lineage>
        <taxon>Eukaryota</taxon>
        <taxon>Fungi</taxon>
        <taxon>Dikarya</taxon>
        <taxon>Basidiomycota</taxon>
        <taxon>Agaricomycotina</taxon>
        <taxon>Agaricomycetes</taxon>
        <taxon>Agaricomycetidae</taxon>
        <taxon>Agaricales</taxon>
        <taxon>Agaricineae</taxon>
        <taxon>Bolbitiaceae</taxon>
        <taxon>Cyclocybe</taxon>
    </lineage>
</organism>
<protein>
    <submittedName>
        <fullName evidence="3">Uncharacterized protein</fullName>
    </submittedName>
</protein>
<name>A0A8S0WLY3_CYCAE</name>
<accession>A0A8S0WLY3</accession>
<gene>
    <name evidence="3" type="ORF">AAE3_LOCUS7888</name>
</gene>
<evidence type="ECO:0000256" key="2">
    <source>
        <dbReference type="SAM" id="Phobius"/>
    </source>
</evidence>
<evidence type="ECO:0000256" key="1">
    <source>
        <dbReference type="SAM" id="MobiDB-lite"/>
    </source>
</evidence>
<keyword evidence="2" id="KW-0472">Membrane</keyword>
<feature type="region of interest" description="Disordered" evidence="1">
    <location>
        <begin position="288"/>
        <end position="318"/>
    </location>
</feature>
<sequence>MQLDDTDPSLAFTGAWKYFGPGSDGTKAAFNKTLSWSERAGDNVTINFFGTSISVHGWLRRPQAEDTVMPVSSYTIDSDPFVVYAPDKAAIGSKTNISRAVFFSSRTLSMDNHTLVIKNEKDNGRYILDFVIVLNSTAPTPGSPPGPCESRGSGPMPSSTNSFACRSSALSSGGRIAIAIVASIIGLMFVILFVLAVRRHRKKQRDMERNQAHQPTLKWIADTNDSLRDFFRHKTPTGFNTETGSISYQTCSSAHRVGAYANSVRDDVTNPRTPYRSGITLEYVYEKGSENGSDTSSTTDTVKSTTLNAAPSAFGNRL</sequence>
<feature type="region of interest" description="Disordered" evidence="1">
    <location>
        <begin position="140"/>
        <end position="159"/>
    </location>
</feature>
<dbReference type="OrthoDB" id="3265734at2759"/>
<dbReference type="AlphaFoldDB" id="A0A8S0WLY3"/>
<feature type="transmembrane region" description="Helical" evidence="2">
    <location>
        <begin position="176"/>
        <end position="197"/>
    </location>
</feature>
<evidence type="ECO:0000313" key="4">
    <source>
        <dbReference type="Proteomes" id="UP000467700"/>
    </source>
</evidence>
<dbReference type="Proteomes" id="UP000467700">
    <property type="component" value="Unassembled WGS sequence"/>
</dbReference>
<keyword evidence="2" id="KW-1133">Transmembrane helix</keyword>
<feature type="compositionally biased region" description="Low complexity" evidence="1">
    <location>
        <begin position="293"/>
        <end position="306"/>
    </location>
</feature>
<keyword evidence="4" id="KW-1185">Reference proteome</keyword>